<name>A0A382PX69_9ZZZZ</name>
<dbReference type="EMBL" id="UINC01110141">
    <property type="protein sequence ID" value="SVC77447.1"/>
    <property type="molecule type" value="Genomic_DNA"/>
</dbReference>
<protein>
    <recommendedName>
        <fullName evidence="2">HEPN domain-containing protein</fullName>
    </recommendedName>
</protein>
<reference evidence="1" key="1">
    <citation type="submission" date="2018-05" db="EMBL/GenBank/DDBJ databases">
        <authorList>
            <person name="Lanie J.A."/>
            <person name="Ng W.-L."/>
            <person name="Kazmierczak K.M."/>
            <person name="Andrzejewski T.M."/>
            <person name="Davidsen T.M."/>
            <person name="Wayne K.J."/>
            <person name="Tettelin H."/>
            <person name="Glass J.I."/>
            <person name="Rusch D."/>
            <person name="Podicherti R."/>
            <person name="Tsui H.-C.T."/>
            <person name="Winkler M.E."/>
        </authorList>
    </citation>
    <scope>NUCLEOTIDE SEQUENCE</scope>
</reference>
<dbReference type="AlphaFoldDB" id="A0A382PX69"/>
<accession>A0A382PX69</accession>
<gene>
    <name evidence="1" type="ORF">METZ01_LOCUS330301</name>
</gene>
<proteinExistence type="predicted"/>
<evidence type="ECO:0008006" key="2">
    <source>
        <dbReference type="Google" id="ProtNLM"/>
    </source>
</evidence>
<evidence type="ECO:0000313" key="1">
    <source>
        <dbReference type="EMBL" id="SVC77447.1"/>
    </source>
</evidence>
<organism evidence="1">
    <name type="scientific">marine metagenome</name>
    <dbReference type="NCBI Taxonomy" id="408172"/>
    <lineage>
        <taxon>unclassified sequences</taxon>
        <taxon>metagenomes</taxon>
        <taxon>ecological metagenomes</taxon>
    </lineage>
</organism>
<sequence length="61" mass="7684">MNLTEFDIHEMKWNCEMARLWLQNHFKKRGKYSYSQRKKEAEFHIDFAILVYDQAKKRFQR</sequence>